<keyword evidence="3" id="KW-1185">Reference proteome</keyword>
<protein>
    <submittedName>
        <fullName evidence="1 2">Uncharacterized protein</fullName>
    </submittedName>
</protein>
<reference evidence="1" key="2">
    <citation type="submission" date="2017-06" db="EMBL/GenBank/DDBJ databases">
        <title>WGS assembly of Brachypodium distachyon.</title>
        <authorList>
            <consortium name="The International Brachypodium Initiative"/>
            <person name="Lucas S."/>
            <person name="Harmon-Smith M."/>
            <person name="Lail K."/>
            <person name="Tice H."/>
            <person name="Grimwood J."/>
            <person name="Bruce D."/>
            <person name="Barry K."/>
            <person name="Shu S."/>
            <person name="Lindquist E."/>
            <person name="Wang M."/>
            <person name="Pitluck S."/>
            <person name="Vogel J.P."/>
            <person name="Garvin D.F."/>
            <person name="Mockler T.C."/>
            <person name="Schmutz J."/>
            <person name="Rokhsar D."/>
            <person name="Bevan M.W."/>
        </authorList>
    </citation>
    <scope>NUCLEOTIDE SEQUENCE</scope>
    <source>
        <strain evidence="1">Bd21</strain>
    </source>
</reference>
<name>A0A2K2DVU7_BRADI</name>
<accession>A0A2K2DVU7</accession>
<dbReference type="InParanoid" id="A0A2K2DVU7"/>
<proteinExistence type="predicted"/>
<dbReference type="Gramene" id="PNT78411">
    <property type="protein sequence ID" value="PNT78411"/>
    <property type="gene ID" value="BRADI_1g78803v3"/>
</dbReference>
<dbReference type="AlphaFoldDB" id="A0A2K2DVU7"/>
<evidence type="ECO:0000313" key="1">
    <source>
        <dbReference type="EMBL" id="PNT78411.1"/>
    </source>
</evidence>
<sequence>MHPFSFVLVRSSTRSAFRGREGEQSAECFGDLQPSVVLV</sequence>
<reference evidence="1 2" key="1">
    <citation type="journal article" date="2010" name="Nature">
        <title>Genome sequencing and analysis of the model grass Brachypodium distachyon.</title>
        <authorList>
            <consortium name="International Brachypodium Initiative"/>
        </authorList>
    </citation>
    <scope>NUCLEOTIDE SEQUENCE [LARGE SCALE GENOMIC DNA]</scope>
    <source>
        <strain evidence="1 2">Bd21</strain>
    </source>
</reference>
<organism evidence="1">
    <name type="scientific">Brachypodium distachyon</name>
    <name type="common">Purple false brome</name>
    <name type="synonym">Trachynia distachya</name>
    <dbReference type="NCBI Taxonomy" id="15368"/>
    <lineage>
        <taxon>Eukaryota</taxon>
        <taxon>Viridiplantae</taxon>
        <taxon>Streptophyta</taxon>
        <taxon>Embryophyta</taxon>
        <taxon>Tracheophyta</taxon>
        <taxon>Spermatophyta</taxon>
        <taxon>Magnoliopsida</taxon>
        <taxon>Liliopsida</taxon>
        <taxon>Poales</taxon>
        <taxon>Poaceae</taxon>
        <taxon>BOP clade</taxon>
        <taxon>Pooideae</taxon>
        <taxon>Stipodae</taxon>
        <taxon>Brachypodieae</taxon>
        <taxon>Brachypodium</taxon>
    </lineage>
</organism>
<evidence type="ECO:0000313" key="3">
    <source>
        <dbReference type="Proteomes" id="UP000008810"/>
    </source>
</evidence>
<reference evidence="2" key="3">
    <citation type="submission" date="2018-08" db="UniProtKB">
        <authorList>
            <consortium name="EnsemblPlants"/>
        </authorList>
    </citation>
    <scope>IDENTIFICATION</scope>
    <source>
        <strain evidence="2">cv. Bd21</strain>
    </source>
</reference>
<dbReference type="EMBL" id="CM000880">
    <property type="protein sequence ID" value="PNT78411.1"/>
    <property type="molecule type" value="Genomic_DNA"/>
</dbReference>
<dbReference type="EnsemblPlants" id="PNT78411">
    <property type="protein sequence ID" value="PNT78411"/>
    <property type="gene ID" value="BRADI_1g78803v3"/>
</dbReference>
<dbReference type="Proteomes" id="UP000008810">
    <property type="component" value="Chromosome 1"/>
</dbReference>
<evidence type="ECO:0000313" key="2">
    <source>
        <dbReference type="EnsemblPlants" id="PNT78411"/>
    </source>
</evidence>
<gene>
    <name evidence="1" type="ORF">BRADI_1g78803v3</name>
</gene>